<dbReference type="InterPro" id="IPR003719">
    <property type="entry name" value="Phenazine_PhzF-like"/>
</dbReference>
<dbReference type="SUPFAM" id="SSF54506">
    <property type="entry name" value="Diaminopimelate epimerase-like"/>
    <property type="match status" value="1"/>
</dbReference>
<dbReference type="GO" id="GO:0005737">
    <property type="term" value="C:cytoplasm"/>
    <property type="evidence" value="ECO:0007669"/>
    <property type="project" value="TreeGrafter"/>
</dbReference>
<dbReference type="Proteomes" id="UP001164286">
    <property type="component" value="Unassembled WGS sequence"/>
</dbReference>
<dbReference type="PANTHER" id="PTHR13774">
    <property type="entry name" value="PHENAZINE BIOSYNTHESIS PROTEIN"/>
    <property type="match status" value="1"/>
</dbReference>
<comment type="caution">
    <text evidence="3">The sequence shown here is derived from an EMBL/GenBank/DDBJ whole genome shotgun (WGS) entry which is preliminary data.</text>
</comment>
<dbReference type="PIRSF" id="PIRSF016184">
    <property type="entry name" value="PhzC_PhzF"/>
    <property type="match status" value="1"/>
</dbReference>
<keyword evidence="2" id="KW-0413">Isomerase</keyword>
<dbReference type="RefSeq" id="XP_052945547.1">
    <property type="nucleotide sequence ID" value="XM_053092942.1"/>
</dbReference>
<evidence type="ECO:0000313" key="3">
    <source>
        <dbReference type="EMBL" id="KAI9635770.1"/>
    </source>
</evidence>
<accession>A0AA38H7G9</accession>
<sequence length="310" mass="34011">MSELSYNIIYAFATSPETGNPAAVVLLPPAPEHADLTALASLYPPDKVLQATAAKANQPMTAFALPLPSKSSTSRLSYPLRWFNPVTEAWLCGHATMATSALVFEQQPQVEAIEYTTMKYGVIRALKGSQDREVMMDFPEITDIKPVPLGEWTKVLDVIDEAGTGLDRSAVLEVWDSEDRMLVEMNGEFDLANLQVDCKKMASLAPKTFILTQVVQDSGAEEQIRSRVSVIVPGYEHEDSVTGSAHCLVIPYFRTNPAAQARLQASSPIRKDTEGNNLIHVHQVSPRGGKLQVSWRRAEGTVRIAGRSVF</sequence>
<keyword evidence="4" id="KW-1185">Reference proteome</keyword>
<reference evidence="3" key="1">
    <citation type="journal article" date="2022" name="G3 (Bethesda)">
        <title>High quality genome of the basidiomycete yeast Dioszegia hungarica PDD-24b-2 isolated from cloud water.</title>
        <authorList>
            <person name="Jarrige D."/>
            <person name="Haridas S."/>
            <person name="Bleykasten-Grosshans C."/>
            <person name="Joly M."/>
            <person name="Nadalig T."/>
            <person name="Sancelme M."/>
            <person name="Vuilleumier S."/>
            <person name="Grigoriev I.V."/>
            <person name="Amato P."/>
            <person name="Bringel F."/>
        </authorList>
    </citation>
    <scope>NUCLEOTIDE SEQUENCE</scope>
    <source>
        <strain evidence="3">PDD-24b-2</strain>
    </source>
</reference>
<dbReference type="Gene3D" id="3.10.310.10">
    <property type="entry name" value="Diaminopimelate Epimerase, Chain A, domain 1"/>
    <property type="match status" value="2"/>
</dbReference>
<evidence type="ECO:0008006" key="5">
    <source>
        <dbReference type="Google" id="ProtNLM"/>
    </source>
</evidence>
<dbReference type="Pfam" id="PF02567">
    <property type="entry name" value="PhzC-PhzF"/>
    <property type="match status" value="1"/>
</dbReference>
<dbReference type="GeneID" id="77732147"/>
<gene>
    <name evidence="3" type="ORF">MKK02DRAFT_44472</name>
</gene>
<evidence type="ECO:0000256" key="1">
    <source>
        <dbReference type="ARBA" id="ARBA00008270"/>
    </source>
</evidence>
<dbReference type="GO" id="GO:0016853">
    <property type="term" value="F:isomerase activity"/>
    <property type="evidence" value="ECO:0007669"/>
    <property type="project" value="UniProtKB-KW"/>
</dbReference>
<dbReference type="EMBL" id="JAKWFO010000005">
    <property type="protein sequence ID" value="KAI9635770.1"/>
    <property type="molecule type" value="Genomic_DNA"/>
</dbReference>
<dbReference type="PANTHER" id="PTHR13774:SF17">
    <property type="entry name" value="PHENAZINE BIOSYNTHESIS-LIKE DOMAIN-CONTAINING PROTEIN"/>
    <property type="match status" value="1"/>
</dbReference>
<protein>
    <recommendedName>
        <fullName evidence="5">Phenazine biosynthesis PhzC/PhzF protein</fullName>
    </recommendedName>
</protein>
<proteinExistence type="inferred from homology"/>
<evidence type="ECO:0000313" key="4">
    <source>
        <dbReference type="Proteomes" id="UP001164286"/>
    </source>
</evidence>
<comment type="similarity">
    <text evidence="1">Belongs to the PhzF family.</text>
</comment>
<evidence type="ECO:0000256" key="2">
    <source>
        <dbReference type="ARBA" id="ARBA00023235"/>
    </source>
</evidence>
<organism evidence="3 4">
    <name type="scientific">Dioszegia hungarica</name>
    <dbReference type="NCBI Taxonomy" id="4972"/>
    <lineage>
        <taxon>Eukaryota</taxon>
        <taxon>Fungi</taxon>
        <taxon>Dikarya</taxon>
        <taxon>Basidiomycota</taxon>
        <taxon>Agaricomycotina</taxon>
        <taxon>Tremellomycetes</taxon>
        <taxon>Tremellales</taxon>
        <taxon>Bulleribasidiaceae</taxon>
        <taxon>Dioszegia</taxon>
    </lineage>
</organism>
<name>A0AA38H7G9_9TREE</name>
<dbReference type="AlphaFoldDB" id="A0AA38H7G9"/>